<feature type="domain" description="SH3b" evidence="2">
    <location>
        <begin position="261"/>
        <end position="325"/>
    </location>
</feature>
<dbReference type="Pfam" id="PF08239">
    <property type="entry name" value="SH3_3"/>
    <property type="match status" value="1"/>
</dbReference>
<gene>
    <name evidence="4" type="ORF">FQP34_02770</name>
</gene>
<dbReference type="Pfam" id="PF17936">
    <property type="entry name" value="Big_6"/>
    <property type="match status" value="4"/>
</dbReference>
<dbReference type="Gene3D" id="2.60.40.10">
    <property type="entry name" value="Immunoglobulins"/>
    <property type="match status" value="4"/>
</dbReference>
<dbReference type="InterPro" id="IPR023346">
    <property type="entry name" value="Lysozyme-like_dom_sf"/>
</dbReference>
<dbReference type="Proteomes" id="UP000317770">
    <property type="component" value="Unassembled WGS sequence"/>
</dbReference>
<feature type="domain" description="Bacterial Ig" evidence="3">
    <location>
        <begin position="586"/>
        <end position="664"/>
    </location>
</feature>
<name>A0A8B5Y5C2_9BACI</name>
<proteinExistence type="predicted"/>
<dbReference type="NCBIfam" id="NF033510">
    <property type="entry name" value="Ca_tandemer"/>
    <property type="match status" value="2"/>
</dbReference>
<dbReference type="EMBL" id="VNKI01000001">
    <property type="protein sequence ID" value="TVX84155.1"/>
    <property type="molecule type" value="Genomic_DNA"/>
</dbReference>
<protein>
    <submittedName>
        <fullName evidence="4">SH3 domain-containing protein</fullName>
    </submittedName>
</protein>
<accession>A0A8B5Y5C2</accession>
<comment type="caution">
    <text evidence="4">The sequence shown here is derived from an EMBL/GenBank/DDBJ whole genome shotgun (WGS) entry which is preliminary data.</text>
</comment>
<dbReference type="Gene3D" id="2.30.30.40">
    <property type="entry name" value="SH3 Domains"/>
    <property type="match status" value="1"/>
</dbReference>
<feature type="domain" description="Bacterial Ig" evidence="3">
    <location>
        <begin position="504"/>
        <end position="583"/>
    </location>
</feature>
<evidence type="ECO:0000313" key="4">
    <source>
        <dbReference type="EMBL" id="TVX84155.1"/>
    </source>
</evidence>
<feature type="domain" description="Bacterial Ig" evidence="3">
    <location>
        <begin position="422"/>
        <end position="501"/>
    </location>
</feature>
<reference evidence="4 5" key="1">
    <citation type="submission" date="2019-07" db="EMBL/GenBank/DDBJ databases">
        <title>Genome assembly of Bacillus simplex strain GGC-P6A.</title>
        <authorList>
            <person name="Jennings M.E."/>
            <person name="Barton H.A."/>
        </authorList>
    </citation>
    <scope>NUCLEOTIDE SEQUENCE [LARGE SCALE GENOMIC DNA]</scope>
    <source>
        <strain evidence="4 5">GGC-P6A</strain>
    </source>
</reference>
<dbReference type="InterPro" id="IPR041498">
    <property type="entry name" value="Big_6"/>
</dbReference>
<evidence type="ECO:0000259" key="1">
    <source>
        <dbReference type="Pfam" id="PF01464"/>
    </source>
</evidence>
<dbReference type="Pfam" id="PF01464">
    <property type="entry name" value="SLT"/>
    <property type="match status" value="1"/>
</dbReference>
<evidence type="ECO:0000313" key="5">
    <source>
        <dbReference type="Proteomes" id="UP000317770"/>
    </source>
</evidence>
<dbReference type="InterPro" id="IPR008258">
    <property type="entry name" value="Transglycosylase_SLT_dom_1"/>
</dbReference>
<feature type="domain" description="Bacterial Ig" evidence="3">
    <location>
        <begin position="339"/>
        <end position="419"/>
    </location>
</feature>
<evidence type="ECO:0000259" key="2">
    <source>
        <dbReference type="Pfam" id="PF08239"/>
    </source>
</evidence>
<sequence>MKSIFLRAGLLTCLLLGLDYEETSAASEWSSKCSPLFGVIKQNENPSFQHINCLLTNAALKAEIPPEVVKAVARKESDFLQFIEGKPNITSDGGIGIMQVTDIPQGYDNEEKLIYKEKLKYDISFNIEEGVKILNEKYNYLDKNILPKIQGAGRQEIENWYFPIMAYNGTKSINGPVYQSDGTKNTKAYQEIVFSYIENDSFLTKTQFLAQFPFKKEHFSYDPNNNIVFREKTFILTDPLHTSVYFVKNGQDVVVTGVNRYLRAKPAASSEINYIAPKNTLLEITGELAYTLKTEKTANANQFVWFHVKTKDGKSTGYISSAYIKKRDSSWTPPVDNAAPALPKVNEVTDKTTNIIGESEPGSILMVKAGTPVIGSTTTSTDGKFTVRISKQKAGTKLTVTATDKAGNTSEAKDLTVKDATAPSIPTVNAIYDYSTTITGKAETNAKVYAMVGSKIIGETTAKDGAYTIKIAKQKAGTSIIVYAVDVARNKSATKSVKVIDKTAPSTPSVNTVYDYSTSITGKAETNANVYAMVGSRKIGETTAKSGSYIMKISKQKAGTSIAVYAKDVSGNKSSSKTVKVMDKTAPPVPTVNKITSKTVTVTGKSEKGASIFIYNGSKKIGQGIVDSRGNYKVKIKAQKKGSTIKVYAQDKSGNKSKSKTTKVS</sequence>
<evidence type="ECO:0000259" key="3">
    <source>
        <dbReference type="Pfam" id="PF17936"/>
    </source>
</evidence>
<dbReference type="InterPro" id="IPR013783">
    <property type="entry name" value="Ig-like_fold"/>
</dbReference>
<dbReference type="InterPro" id="IPR003646">
    <property type="entry name" value="SH3-like_bac-type"/>
</dbReference>
<dbReference type="RefSeq" id="WP_144476903.1">
    <property type="nucleotide sequence ID" value="NZ_VNKI01000001.1"/>
</dbReference>
<dbReference type="SUPFAM" id="SSF53955">
    <property type="entry name" value="Lysozyme-like"/>
    <property type="match status" value="1"/>
</dbReference>
<organism evidence="4 5">
    <name type="scientific">Peribacillus simplex</name>
    <dbReference type="NCBI Taxonomy" id="1478"/>
    <lineage>
        <taxon>Bacteria</taxon>
        <taxon>Bacillati</taxon>
        <taxon>Bacillota</taxon>
        <taxon>Bacilli</taxon>
        <taxon>Bacillales</taxon>
        <taxon>Bacillaceae</taxon>
        <taxon>Peribacillus</taxon>
    </lineage>
</organism>
<feature type="domain" description="Transglycosylase SLT" evidence="1">
    <location>
        <begin position="57"/>
        <end position="188"/>
    </location>
</feature>
<dbReference type="AlphaFoldDB" id="A0A8B5Y5C2"/>
<dbReference type="Gene3D" id="1.10.530.10">
    <property type="match status" value="1"/>
</dbReference>